<gene>
    <name evidence="1" type="ORF">PFNF54_02065</name>
</gene>
<evidence type="ECO:0000313" key="1">
    <source>
        <dbReference type="EMBL" id="EWC89100.1"/>
    </source>
</evidence>
<name>W7K7Y2_PLAFO</name>
<organism evidence="1 2">
    <name type="scientific">Plasmodium falciparum (isolate NF54)</name>
    <dbReference type="NCBI Taxonomy" id="5843"/>
    <lineage>
        <taxon>Eukaryota</taxon>
        <taxon>Sar</taxon>
        <taxon>Alveolata</taxon>
        <taxon>Apicomplexa</taxon>
        <taxon>Aconoidasida</taxon>
        <taxon>Haemosporida</taxon>
        <taxon>Plasmodiidae</taxon>
        <taxon>Plasmodium</taxon>
        <taxon>Plasmodium (Laverania)</taxon>
    </lineage>
</organism>
<sequence length="15" mass="1824">MVHIYLSSYIQMIII</sequence>
<dbReference type="Proteomes" id="UP000030673">
    <property type="component" value="Unassembled WGS sequence"/>
</dbReference>
<accession>W7K7Y2</accession>
<protein>
    <submittedName>
        <fullName evidence="1">Uncharacterized protein</fullName>
    </submittedName>
</protein>
<dbReference type="EMBL" id="KE123790">
    <property type="protein sequence ID" value="EWC89100.1"/>
    <property type="molecule type" value="Genomic_DNA"/>
</dbReference>
<evidence type="ECO:0000313" key="2">
    <source>
        <dbReference type="Proteomes" id="UP000030673"/>
    </source>
</evidence>
<keyword evidence="2" id="KW-1185">Reference proteome</keyword>
<reference evidence="1 2" key="1">
    <citation type="submission" date="2013-02" db="EMBL/GenBank/DDBJ databases">
        <title>The Genome Sequence of Plasmodium falciparum NF54.</title>
        <authorList>
            <consortium name="The Broad Institute Genome Sequencing Platform"/>
            <consortium name="The Broad Institute Genome Sequencing Center for Infectious Disease"/>
            <person name="Neafsey D."/>
            <person name="Cheeseman I."/>
            <person name="Volkman S."/>
            <person name="Adams J."/>
            <person name="Walker B."/>
            <person name="Young S.K."/>
            <person name="Zeng Q."/>
            <person name="Gargeya S."/>
            <person name="Fitzgerald M."/>
            <person name="Haas B."/>
            <person name="Abouelleil A."/>
            <person name="Alvarado L."/>
            <person name="Arachchi H.M."/>
            <person name="Berlin A.M."/>
            <person name="Chapman S.B."/>
            <person name="Dewar J."/>
            <person name="Goldberg J."/>
            <person name="Griggs A."/>
            <person name="Gujja S."/>
            <person name="Hansen M."/>
            <person name="Howarth C."/>
            <person name="Imamovic A."/>
            <person name="Larimer J."/>
            <person name="McCowan C."/>
            <person name="Murphy C."/>
            <person name="Neiman D."/>
            <person name="Pearson M."/>
            <person name="Priest M."/>
            <person name="Roberts A."/>
            <person name="Saif S."/>
            <person name="Shea T."/>
            <person name="Sisk P."/>
            <person name="Sykes S."/>
            <person name="Wortman J."/>
            <person name="Nusbaum C."/>
            <person name="Birren B."/>
        </authorList>
    </citation>
    <scope>NUCLEOTIDE SEQUENCE [LARGE SCALE GENOMIC DNA]</scope>
    <source>
        <strain evidence="1 2">NF54</strain>
    </source>
</reference>
<proteinExistence type="predicted"/>